<dbReference type="InterPro" id="IPR009908">
    <property type="entry name" value="Methylamine_util_MauE"/>
</dbReference>
<protein>
    <submittedName>
        <fullName evidence="8">DoxX family membrane protein</fullName>
    </submittedName>
    <submittedName>
        <fullName evidence="7">Putative membrane protein YphA (DoxX/SURF4 family)</fullName>
    </submittedName>
</protein>
<feature type="transmembrane region" description="Helical" evidence="5">
    <location>
        <begin position="6"/>
        <end position="28"/>
    </location>
</feature>
<evidence type="ECO:0000313" key="10">
    <source>
        <dbReference type="Proteomes" id="UP000553957"/>
    </source>
</evidence>
<evidence type="ECO:0000256" key="1">
    <source>
        <dbReference type="ARBA" id="ARBA00004141"/>
    </source>
</evidence>
<proteinExistence type="predicted"/>
<feature type="domain" description="Methylamine utilisation protein MauE" evidence="6">
    <location>
        <begin position="9"/>
        <end position="140"/>
    </location>
</feature>
<name>A0A7Y4KVV7_9ACTN</name>
<sequence length="161" mass="16774">MNRRPWFAWVSLGARLILGGVLLVAGVLKVSDPETAAQAVRAYELLPPVLADPVGWGLPFLEIAVGLLLILGFGVRVTAASAAALMVVFLIGVASAWARGLAIDCGCFGGGGKVDPGQTQYLQEIVRDVGLLALAVWLCFNPASKFALESDPHAMSGETAS</sequence>
<evidence type="ECO:0000259" key="6">
    <source>
        <dbReference type="Pfam" id="PF07291"/>
    </source>
</evidence>
<feature type="transmembrane region" description="Helical" evidence="5">
    <location>
        <begin position="79"/>
        <end position="98"/>
    </location>
</feature>
<comment type="subcellular location">
    <subcellularLocation>
        <location evidence="1">Membrane</location>
        <topology evidence="1">Multi-pass membrane protein</topology>
    </subcellularLocation>
</comment>
<comment type="caution">
    <text evidence="8">The sequence shown here is derived from an EMBL/GenBank/DDBJ whole genome shotgun (WGS) entry which is preliminary data.</text>
</comment>
<dbReference type="EMBL" id="JACHKF010000001">
    <property type="protein sequence ID" value="MBB6568761.1"/>
    <property type="molecule type" value="Genomic_DNA"/>
</dbReference>
<evidence type="ECO:0000313" key="7">
    <source>
        <dbReference type="EMBL" id="MBB6568761.1"/>
    </source>
</evidence>
<keyword evidence="9" id="KW-1185">Reference proteome</keyword>
<keyword evidence="4 5" id="KW-0472">Membrane</keyword>
<dbReference type="Pfam" id="PF07291">
    <property type="entry name" value="MauE"/>
    <property type="match status" value="1"/>
</dbReference>
<reference evidence="8 9" key="1">
    <citation type="submission" date="2020-05" db="EMBL/GenBank/DDBJ databases">
        <title>Genome sequence of Kribbella sandramycini ATCC 39419.</title>
        <authorList>
            <person name="Maclea K.S."/>
            <person name="Fair J.L."/>
        </authorList>
    </citation>
    <scope>NUCLEOTIDE SEQUENCE [LARGE SCALE GENOMIC DNA]</scope>
    <source>
        <strain evidence="8 9">ATCC 39419</strain>
    </source>
</reference>
<dbReference type="RefSeq" id="WP_171669938.1">
    <property type="nucleotide sequence ID" value="NZ_BAAAGT010000012.1"/>
</dbReference>
<keyword evidence="2 5" id="KW-0812">Transmembrane</keyword>
<gene>
    <name evidence="7" type="ORF">HNR71_004398</name>
    <name evidence="8" type="ORF">HPO96_00200</name>
</gene>
<dbReference type="GO" id="GO:0016020">
    <property type="term" value="C:membrane"/>
    <property type="evidence" value="ECO:0007669"/>
    <property type="project" value="UniProtKB-SubCell"/>
</dbReference>
<reference evidence="7 10" key="2">
    <citation type="submission" date="2020-08" db="EMBL/GenBank/DDBJ databases">
        <title>Sequencing the genomes of 1000 actinobacteria strains.</title>
        <authorList>
            <person name="Klenk H.-P."/>
        </authorList>
    </citation>
    <scope>NUCLEOTIDE SEQUENCE [LARGE SCALE GENOMIC DNA]</scope>
    <source>
        <strain evidence="7 10">DSM 15626</strain>
    </source>
</reference>
<dbReference type="UniPathway" id="UPA00895"/>
<evidence type="ECO:0000256" key="4">
    <source>
        <dbReference type="ARBA" id="ARBA00023136"/>
    </source>
</evidence>
<organism evidence="8 9">
    <name type="scientific">Kribbella sandramycini</name>
    <dbReference type="NCBI Taxonomy" id="60450"/>
    <lineage>
        <taxon>Bacteria</taxon>
        <taxon>Bacillati</taxon>
        <taxon>Actinomycetota</taxon>
        <taxon>Actinomycetes</taxon>
        <taxon>Propionibacteriales</taxon>
        <taxon>Kribbellaceae</taxon>
        <taxon>Kribbella</taxon>
    </lineage>
</organism>
<evidence type="ECO:0000256" key="5">
    <source>
        <dbReference type="SAM" id="Phobius"/>
    </source>
</evidence>
<dbReference type="Proteomes" id="UP000553957">
    <property type="component" value="Unassembled WGS sequence"/>
</dbReference>
<evidence type="ECO:0000313" key="8">
    <source>
        <dbReference type="EMBL" id="NOL38656.1"/>
    </source>
</evidence>
<accession>A0A7Y4KVV7</accession>
<dbReference type="EMBL" id="JABJRC010000001">
    <property type="protein sequence ID" value="NOL38656.1"/>
    <property type="molecule type" value="Genomic_DNA"/>
</dbReference>
<evidence type="ECO:0000256" key="3">
    <source>
        <dbReference type="ARBA" id="ARBA00022989"/>
    </source>
</evidence>
<evidence type="ECO:0000256" key="2">
    <source>
        <dbReference type="ARBA" id="ARBA00022692"/>
    </source>
</evidence>
<evidence type="ECO:0000313" key="9">
    <source>
        <dbReference type="Proteomes" id="UP000534306"/>
    </source>
</evidence>
<dbReference type="Proteomes" id="UP000534306">
    <property type="component" value="Unassembled WGS sequence"/>
</dbReference>
<dbReference type="AlphaFoldDB" id="A0A7Y4KVV7"/>
<feature type="transmembrane region" description="Helical" evidence="5">
    <location>
        <begin position="49"/>
        <end position="73"/>
    </location>
</feature>
<keyword evidence="3 5" id="KW-1133">Transmembrane helix</keyword>
<dbReference type="GO" id="GO:0030416">
    <property type="term" value="P:methylamine metabolic process"/>
    <property type="evidence" value="ECO:0007669"/>
    <property type="project" value="InterPro"/>
</dbReference>